<evidence type="ECO:0000313" key="4">
    <source>
        <dbReference type="Proteomes" id="UP000183447"/>
    </source>
</evidence>
<accession>A0A1K2HTY9</accession>
<dbReference type="PANTHER" id="PTHR46112">
    <property type="entry name" value="AMINOPEPTIDASE"/>
    <property type="match status" value="1"/>
</dbReference>
<dbReference type="InterPro" id="IPR000994">
    <property type="entry name" value="Pept_M24"/>
</dbReference>
<dbReference type="CDD" id="cd01066">
    <property type="entry name" value="APP_MetAP"/>
    <property type="match status" value="1"/>
</dbReference>
<organism evidence="3 4">
    <name type="scientific">Devosia enhydra</name>
    <dbReference type="NCBI Taxonomy" id="665118"/>
    <lineage>
        <taxon>Bacteria</taxon>
        <taxon>Pseudomonadati</taxon>
        <taxon>Pseudomonadota</taxon>
        <taxon>Alphaproteobacteria</taxon>
        <taxon>Hyphomicrobiales</taxon>
        <taxon>Devosiaceae</taxon>
        <taxon>Devosia</taxon>
    </lineage>
</organism>
<dbReference type="AlphaFoldDB" id="A0A1K2HTY9"/>
<dbReference type="InterPro" id="IPR000587">
    <property type="entry name" value="Creatinase_N"/>
</dbReference>
<evidence type="ECO:0000259" key="2">
    <source>
        <dbReference type="Pfam" id="PF01321"/>
    </source>
</evidence>
<keyword evidence="3" id="KW-0031">Aminopeptidase</keyword>
<dbReference type="GO" id="GO:0004177">
    <property type="term" value="F:aminopeptidase activity"/>
    <property type="evidence" value="ECO:0007669"/>
    <property type="project" value="UniProtKB-KW"/>
</dbReference>
<dbReference type="Proteomes" id="UP000183447">
    <property type="component" value="Unassembled WGS sequence"/>
</dbReference>
<dbReference type="Pfam" id="PF00557">
    <property type="entry name" value="Peptidase_M24"/>
    <property type="match status" value="1"/>
</dbReference>
<name>A0A1K2HTY9_9HYPH</name>
<dbReference type="SUPFAM" id="SSF53092">
    <property type="entry name" value="Creatinase/prolidase N-terminal domain"/>
    <property type="match status" value="1"/>
</dbReference>
<dbReference type="EMBL" id="FPKU01000001">
    <property type="protein sequence ID" value="SFZ81553.1"/>
    <property type="molecule type" value="Genomic_DNA"/>
</dbReference>
<sequence>MSTEGYPRFSQGEIDRRHAAARAIMEERGVEALLIFGHSGNRRHYQADVHYFAEVATFHESYLLLPRIGEPVFWTTHNNHFPNASELSRIPDMRKASRKDGSGKVIAEELRKRGYEKARLGMVGTFFYQEVDKIRELLPDMAMVDLSLPIKLLRTRKSAEELVYQRKAAAGCDAVMNALKAAIRPGIEERELLIISENAAWDAGCSPTFLYLNSTSMANSDSCVPNQLLSRRKIQMGDVINTELTVNYGLYCSQILRPFFVGETTPHYQRIYDVMIKTYREMCAATRAGVAADELVAITRQIEDAGLKTVDGAGHGFGVDIQPPSLPQGFRPASPAGYVFEANTTVVLQPNPATPDEKSGMQIGDMGLVTADGFEIMHSYPADVTRL</sequence>
<dbReference type="OrthoDB" id="9806388at2"/>
<dbReference type="STRING" id="665118.SAMN02983003_0561"/>
<gene>
    <name evidence="3" type="ORF">SAMN02983003_0561</name>
</gene>
<protein>
    <submittedName>
        <fullName evidence="3">Xaa-Pro aminopeptidase</fullName>
    </submittedName>
</protein>
<keyword evidence="3" id="KW-0378">Hydrolase</keyword>
<feature type="domain" description="Peptidase M24" evidence="1">
    <location>
        <begin position="166"/>
        <end position="371"/>
    </location>
</feature>
<keyword evidence="3" id="KW-0645">Protease</keyword>
<dbReference type="InterPro" id="IPR029149">
    <property type="entry name" value="Creatin/AminoP/Spt16_N"/>
</dbReference>
<feature type="domain" description="Creatinase N-terminal" evidence="2">
    <location>
        <begin position="17"/>
        <end position="154"/>
    </location>
</feature>
<proteinExistence type="predicted"/>
<dbReference type="RefSeq" id="WP_072338867.1">
    <property type="nucleotide sequence ID" value="NZ_FPKU01000001.1"/>
</dbReference>
<dbReference type="SUPFAM" id="SSF55920">
    <property type="entry name" value="Creatinase/aminopeptidase"/>
    <property type="match status" value="1"/>
</dbReference>
<dbReference type="Pfam" id="PF01321">
    <property type="entry name" value="Creatinase_N"/>
    <property type="match status" value="1"/>
</dbReference>
<dbReference type="PANTHER" id="PTHR46112:SF2">
    <property type="entry name" value="XAA-PRO AMINOPEPTIDASE P-RELATED"/>
    <property type="match status" value="1"/>
</dbReference>
<keyword evidence="4" id="KW-1185">Reference proteome</keyword>
<dbReference type="InterPro" id="IPR050659">
    <property type="entry name" value="Peptidase_M24B"/>
</dbReference>
<evidence type="ECO:0000259" key="1">
    <source>
        <dbReference type="Pfam" id="PF00557"/>
    </source>
</evidence>
<dbReference type="InterPro" id="IPR036005">
    <property type="entry name" value="Creatinase/aminopeptidase-like"/>
</dbReference>
<dbReference type="Gene3D" id="3.40.350.10">
    <property type="entry name" value="Creatinase/prolidase N-terminal domain"/>
    <property type="match status" value="1"/>
</dbReference>
<evidence type="ECO:0000313" key="3">
    <source>
        <dbReference type="EMBL" id="SFZ81553.1"/>
    </source>
</evidence>
<dbReference type="Gene3D" id="3.90.230.10">
    <property type="entry name" value="Creatinase/methionine aminopeptidase superfamily"/>
    <property type="match status" value="1"/>
</dbReference>
<reference evidence="3 4" key="1">
    <citation type="submission" date="2016-11" db="EMBL/GenBank/DDBJ databases">
        <authorList>
            <person name="Jaros S."/>
            <person name="Januszkiewicz K."/>
            <person name="Wedrychowicz H."/>
        </authorList>
    </citation>
    <scope>NUCLEOTIDE SEQUENCE [LARGE SCALE GENOMIC DNA]</scope>
    <source>
        <strain evidence="3 4">ATCC 23634</strain>
    </source>
</reference>